<dbReference type="CDD" id="cd01948">
    <property type="entry name" value="EAL"/>
    <property type="match status" value="1"/>
</dbReference>
<evidence type="ECO:0000259" key="3">
    <source>
        <dbReference type="PROSITE" id="PS50887"/>
    </source>
</evidence>
<dbReference type="Proteomes" id="UP000309061">
    <property type="component" value="Chromosome"/>
</dbReference>
<dbReference type="Gene3D" id="3.30.70.270">
    <property type="match status" value="1"/>
</dbReference>
<keyword evidence="1" id="KW-1133">Transmembrane helix</keyword>
<dbReference type="KEGG" id="mhey:H2LOC_020325"/>
<gene>
    <name evidence="4" type="ORF">H2LOC_020325</name>
</gene>
<dbReference type="InterPro" id="IPR035919">
    <property type="entry name" value="EAL_sf"/>
</dbReference>
<reference evidence="4 5" key="1">
    <citation type="submission" date="2019-11" db="EMBL/GenBank/DDBJ databases">
        <title>The genome sequence of Methylocystis heyeri.</title>
        <authorList>
            <person name="Oshkin I.Y."/>
            <person name="Miroshnikov K."/>
            <person name="Dedysh S.N."/>
        </authorList>
    </citation>
    <scope>NUCLEOTIDE SEQUENCE [LARGE SCALE GENOMIC DNA]</scope>
    <source>
        <strain evidence="4 5">H2</strain>
    </source>
</reference>
<name>A0A6B8KL06_9HYPH</name>
<dbReference type="InterPro" id="IPR001633">
    <property type="entry name" value="EAL_dom"/>
</dbReference>
<dbReference type="InterPro" id="IPR029787">
    <property type="entry name" value="Nucleotide_cyclase"/>
</dbReference>
<dbReference type="SMART" id="SM00052">
    <property type="entry name" value="EAL"/>
    <property type="match status" value="1"/>
</dbReference>
<dbReference type="EMBL" id="CP046052">
    <property type="protein sequence ID" value="QGM47831.1"/>
    <property type="molecule type" value="Genomic_DNA"/>
</dbReference>
<keyword evidence="5" id="KW-1185">Reference proteome</keyword>
<dbReference type="PROSITE" id="PS50887">
    <property type="entry name" value="GGDEF"/>
    <property type="match status" value="1"/>
</dbReference>
<feature type="transmembrane region" description="Helical" evidence="1">
    <location>
        <begin position="67"/>
        <end position="85"/>
    </location>
</feature>
<keyword evidence="1" id="KW-0812">Transmembrane</keyword>
<evidence type="ECO:0000259" key="2">
    <source>
        <dbReference type="PROSITE" id="PS50883"/>
    </source>
</evidence>
<proteinExistence type="predicted"/>
<dbReference type="Pfam" id="PF00990">
    <property type="entry name" value="GGDEF"/>
    <property type="match status" value="1"/>
</dbReference>
<feature type="transmembrane region" description="Helical" evidence="1">
    <location>
        <begin position="105"/>
        <end position="124"/>
    </location>
</feature>
<accession>A0A6B8KL06</accession>
<keyword evidence="1" id="KW-0472">Membrane</keyword>
<feature type="transmembrane region" description="Helical" evidence="1">
    <location>
        <begin position="44"/>
        <end position="61"/>
    </location>
</feature>
<dbReference type="InterPro" id="IPR000160">
    <property type="entry name" value="GGDEF_dom"/>
</dbReference>
<dbReference type="InterPro" id="IPR052155">
    <property type="entry name" value="Biofilm_reg_signaling"/>
</dbReference>
<dbReference type="PROSITE" id="PS50883">
    <property type="entry name" value="EAL"/>
    <property type="match status" value="1"/>
</dbReference>
<feature type="domain" description="EAL" evidence="2">
    <location>
        <begin position="391"/>
        <end position="641"/>
    </location>
</feature>
<dbReference type="OrthoDB" id="9814202at2"/>
<dbReference type="AlphaFoldDB" id="A0A6B8KL06"/>
<dbReference type="Pfam" id="PF00563">
    <property type="entry name" value="EAL"/>
    <property type="match status" value="1"/>
</dbReference>
<dbReference type="NCBIfam" id="TIGR00254">
    <property type="entry name" value="GGDEF"/>
    <property type="match status" value="1"/>
</dbReference>
<evidence type="ECO:0000313" key="4">
    <source>
        <dbReference type="EMBL" id="QGM47831.1"/>
    </source>
</evidence>
<sequence length="647" mass="70803">MISAVKNRLLACLRRENAPLDREAAERLRAEQFSAILNQTPNMMVANICNAIVLLAAFSSSPRRAAALLWALAVVFLAGTIYFRYKRRGPGPRPKARRSSAMSRLVFHTLSLSLCWAAVPLLFFPEAAPGAQILVICLCAGMLSGGAFALASIPLAAVLFMAPIFAASATTLLRAGGDDYLLAFVVLIVYTLVLLRGAFAYAEQLRSRVLRQLETEQRVRTDALTSLPNRLWFHEAIETEFARISGDKKLFALIYADLDDFKIVNDRLGHAAGDELLIGAAERMKSVVRPTDLVARLGGDEFAVVVTSIDEPEDALVVAQRVIQCFEAPFSLGSSGEVSCAASLGVAIAPRDADNPHSLLRKADIALYRAKQNGGPLCVFEPHHEAVAREERTLERDLRRALQLNQFALVFQPLLDFDTGMIAGCEALLRWEHPTRGQVPPSIFIPIAERTGFIHDLGLWVIEEACRTIPQFPKDIRVAVNVSAVQLRAPDFAQRMLDSLSTAGVSSNRLGMEITETALLSDDQATNSSIRSLARAGVEISLDDFGTGYASLSYLRKLPLHKIKIDRSFVKDVLERSDCEAITRGVIRMAADLGISCVGEGVEDARQLSWLRRNGCSEAQGFLISRPLSAPDLKNFIASWDPQHVAA</sequence>
<dbReference type="SUPFAM" id="SSF55073">
    <property type="entry name" value="Nucleotide cyclase"/>
    <property type="match status" value="1"/>
</dbReference>
<dbReference type="InterPro" id="IPR043128">
    <property type="entry name" value="Rev_trsase/Diguanyl_cyclase"/>
</dbReference>
<dbReference type="Gene3D" id="3.20.20.450">
    <property type="entry name" value="EAL domain"/>
    <property type="match status" value="1"/>
</dbReference>
<organism evidence="4 5">
    <name type="scientific">Methylocystis heyeri</name>
    <dbReference type="NCBI Taxonomy" id="391905"/>
    <lineage>
        <taxon>Bacteria</taxon>
        <taxon>Pseudomonadati</taxon>
        <taxon>Pseudomonadota</taxon>
        <taxon>Alphaproteobacteria</taxon>
        <taxon>Hyphomicrobiales</taxon>
        <taxon>Methylocystaceae</taxon>
        <taxon>Methylocystis</taxon>
    </lineage>
</organism>
<feature type="domain" description="GGDEF" evidence="3">
    <location>
        <begin position="249"/>
        <end position="382"/>
    </location>
</feature>
<evidence type="ECO:0000313" key="5">
    <source>
        <dbReference type="Proteomes" id="UP000309061"/>
    </source>
</evidence>
<dbReference type="CDD" id="cd01949">
    <property type="entry name" value="GGDEF"/>
    <property type="match status" value="1"/>
</dbReference>
<dbReference type="PANTHER" id="PTHR44757">
    <property type="entry name" value="DIGUANYLATE CYCLASE DGCP"/>
    <property type="match status" value="1"/>
</dbReference>
<dbReference type="SMART" id="SM00267">
    <property type="entry name" value="GGDEF"/>
    <property type="match status" value="1"/>
</dbReference>
<dbReference type="PANTHER" id="PTHR44757:SF2">
    <property type="entry name" value="BIOFILM ARCHITECTURE MAINTENANCE PROTEIN MBAA"/>
    <property type="match status" value="1"/>
</dbReference>
<evidence type="ECO:0000256" key="1">
    <source>
        <dbReference type="SAM" id="Phobius"/>
    </source>
</evidence>
<feature type="transmembrane region" description="Helical" evidence="1">
    <location>
        <begin position="181"/>
        <end position="202"/>
    </location>
</feature>
<protein>
    <submittedName>
        <fullName evidence="4">EAL domain-containing protein</fullName>
    </submittedName>
</protein>
<dbReference type="SUPFAM" id="SSF141868">
    <property type="entry name" value="EAL domain-like"/>
    <property type="match status" value="1"/>
</dbReference>
<dbReference type="RefSeq" id="WP_136494482.1">
    <property type="nucleotide sequence ID" value="NZ_CP046052.1"/>
</dbReference>